<dbReference type="Gene3D" id="3.90.1530.30">
    <property type="match status" value="1"/>
</dbReference>
<dbReference type="SMART" id="SM00470">
    <property type="entry name" value="ParB"/>
    <property type="match status" value="1"/>
</dbReference>
<name>A6TXD9_ALKMQ</name>
<organism evidence="6 7">
    <name type="scientific">Alkaliphilus metalliredigens (strain QYMF)</name>
    <dbReference type="NCBI Taxonomy" id="293826"/>
    <lineage>
        <taxon>Bacteria</taxon>
        <taxon>Bacillati</taxon>
        <taxon>Bacillota</taxon>
        <taxon>Clostridia</taxon>
        <taxon>Peptostreptococcales</taxon>
        <taxon>Natronincolaceae</taxon>
        <taxon>Alkaliphilus</taxon>
    </lineage>
</organism>
<protein>
    <submittedName>
        <fullName evidence="6">ParB-like partition protein</fullName>
    </submittedName>
</protein>
<dbReference type="GO" id="GO:0005694">
    <property type="term" value="C:chromosome"/>
    <property type="evidence" value="ECO:0007669"/>
    <property type="project" value="TreeGrafter"/>
</dbReference>
<dbReference type="GO" id="GO:0003677">
    <property type="term" value="F:DNA binding"/>
    <property type="evidence" value="ECO:0007669"/>
    <property type="project" value="UniProtKB-KW"/>
</dbReference>
<dbReference type="GO" id="GO:0007059">
    <property type="term" value="P:chromosome segregation"/>
    <property type="evidence" value="ECO:0007669"/>
    <property type="project" value="UniProtKB-KW"/>
</dbReference>
<dbReference type="CDD" id="cd16393">
    <property type="entry name" value="SPO0J_N"/>
    <property type="match status" value="1"/>
</dbReference>
<evidence type="ECO:0000256" key="4">
    <source>
        <dbReference type="ARBA" id="ARBA00023125"/>
    </source>
</evidence>
<dbReference type="GO" id="GO:0009295">
    <property type="term" value="C:nucleoid"/>
    <property type="evidence" value="ECO:0007669"/>
    <property type="project" value="UniProtKB-SubCell"/>
</dbReference>
<evidence type="ECO:0000256" key="1">
    <source>
        <dbReference type="ARBA" id="ARBA00004453"/>
    </source>
</evidence>
<comment type="similarity">
    <text evidence="2">Belongs to the ParB family.</text>
</comment>
<dbReference type="InterPro" id="IPR041468">
    <property type="entry name" value="HTH_ParB/Spo0J"/>
</dbReference>
<evidence type="ECO:0000256" key="2">
    <source>
        <dbReference type="ARBA" id="ARBA00006295"/>
    </source>
</evidence>
<keyword evidence="4" id="KW-0238">DNA-binding</keyword>
<sequence length="289" mass="33677">MTKLKKRGLGRGLEALIPDMIIMEASHDEKQVEKLQLISIEEISPNEDQPRKTFDETALEELAKSIERHGMIQPIIVSKEKRGYQIIAGERRWRAARKIQLKEVPCIIREYSRRQLLEIALIENLQRENLSIIEEAKAYKYLIDEYDVTQDQLAEALGKSRPHITNMLRLLQLDERIIDMIQGERITGGHGRALLSIKDSERQYQIALKVESERLNVRQVEGLVKALLENQKEKKKKKQEKDLIIVEIEDNLKKLFGTKVSIVKGQKKGKIEIEYYNDEDLERILEMLN</sequence>
<dbReference type="InterPro" id="IPR004437">
    <property type="entry name" value="ParB/RepB/Spo0J"/>
</dbReference>
<reference evidence="7" key="1">
    <citation type="journal article" date="2016" name="Genome Announc.">
        <title>Complete genome sequence of Alkaliphilus metalliredigens strain QYMF, an alkaliphilic and metal-reducing bacterium isolated from borax-contaminated leachate ponds.</title>
        <authorList>
            <person name="Hwang C."/>
            <person name="Copeland A."/>
            <person name="Lucas S."/>
            <person name="Lapidus A."/>
            <person name="Barry K."/>
            <person name="Detter J.C."/>
            <person name="Glavina Del Rio T."/>
            <person name="Hammon N."/>
            <person name="Israni S."/>
            <person name="Dalin E."/>
            <person name="Tice H."/>
            <person name="Pitluck S."/>
            <person name="Chertkov O."/>
            <person name="Brettin T."/>
            <person name="Bruce D."/>
            <person name="Han C."/>
            <person name="Schmutz J."/>
            <person name="Larimer F."/>
            <person name="Land M.L."/>
            <person name="Hauser L."/>
            <person name="Kyrpides N."/>
            <person name="Mikhailova N."/>
            <person name="Ye Q."/>
            <person name="Zhou J."/>
            <person name="Richardson P."/>
            <person name="Fields M.W."/>
        </authorList>
    </citation>
    <scope>NUCLEOTIDE SEQUENCE [LARGE SCALE GENOMIC DNA]</scope>
    <source>
        <strain evidence="7">QYMF</strain>
    </source>
</reference>
<dbReference type="FunFam" id="1.10.10.2830:FF:000001">
    <property type="entry name" value="Chromosome partitioning protein ParB"/>
    <property type="match status" value="1"/>
</dbReference>
<dbReference type="PANTHER" id="PTHR33375">
    <property type="entry name" value="CHROMOSOME-PARTITIONING PROTEIN PARB-RELATED"/>
    <property type="match status" value="1"/>
</dbReference>
<dbReference type="InterPro" id="IPR036086">
    <property type="entry name" value="ParB/Sulfiredoxin_sf"/>
</dbReference>
<dbReference type="SUPFAM" id="SSF110849">
    <property type="entry name" value="ParB/Sulfiredoxin"/>
    <property type="match status" value="1"/>
</dbReference>
<proteinExistence type="inferred from homology"/>
<dbReference type="GO" id="GO:0045881">
    <property type="term" value="P:positive regulation of sporulation resulting in formation of a cellular spore"/>
    <property type="evidence" value="ECO:0007669"/>
    <property type="project" value="TreeGrafter"/>
</dbReference>
<comment type="subcellular location">
    <subcellularLocation>
        <location evidence="1">Cytoplasm</location>
        <location evidence="1">Nucleoid</location>
    </subcellularLocation>
</comment>
<feature type="domain" description="ParB-like N-terminal" evidence="5">
    <location>
        <begin position="36"/>
        <end position="125"/>
    </location>
</feature>
<dbReference type="KEGG" id="amt:Amet_4791"/>
<accession>A6TXD9</accession>
<dbReference type="InterPro" id="IPR050336">
    <property type="entry name" value="Chromosome_partition/occlusion"/>
</dbReference>
<dbReference type="Pfam" id="PF23552">
    <property type="entry name" value="ParB_C"/>
    <property type="match status" value="1"/>
</dbReference>
<dbReference type="FunFam" id="3.90.1530.30:FF:000001">
    <property type="entry name" value="Chromosome partitioning protein ParB"/>
    <property type="match status" value="1"/>
</dbReference>
<dbReference type="PANTHER" id="PTHR33375:SF1">
    <property type="entry name" value="CHROMOSOME-PARTITIONING PROTEIN PARB-RELATED"/>
    <property type="match status" value="1"/>
</dbReference>
<dbReference type="InterPro" id="IPR003115">
    <property type="entry name" value="ParB_N"/>
</dbReference>
<evidence type="ECO:0000256" key="3">
    <source>
        <dbReference type="ARBA" id="ARBA00022829"/>
    </source>
</evidence>
<dbReference type="AlphaFoldDB" id="A6TXD9"/>
<evidence type="ECO:0000313" key="7">
    <source>
        <dbReference type="Proteomes" id="UP000001572"/>
    </source>
</evidence>
<dbReference type="Gene3D" id="1.10.10.2830">
    <property type="match status" value="1"/>
</dbReference>
<dbReference type="Proteomes" id="UP000001572">
    <property type="component" value="Chromosome"/>
</dbReference>
<dbReference type="EMBL" id="CP000724">
    <property type="protein sequence ID" value="ABR50857.1"/>
    <property type="molecule type" value="Genomic_DNA"/>
</dbReference>
<dbReference type="Pfam" id="PF02195">
    <property type="entry name" value="ParB_N"/>
    <property type="match status" value="1"/>
</dbReference>
<dbReference type="RefSeq" id="WP_012065742.1">
    <property type="nucleotide sequence ID" value="NC_009633.1"/>
</dbReference>
<dbReference type="STRING" id="293826.Amet_4791"/>
<dbReference type="InterPro" id="IPR057240">
    <property type="entry name" value="ParB_dimer_C"/>
</dbReference>
<keyword evidence="3" id="KW-0159">Chromosome partition</keyword>
<gene>
    <name evidence="6" type="ordered locus">Amet_4791</name>
</gene>
<dbReference type="NCBIfam" id="TIGR00180">
    <property type="entry name" value="parB_part"/>
    <property type="match status" value="1"/>
</dbReference>
<keyword evidence="7" id="KW-1185">Reference proteome</keyword>
<evidence type="ECO:0000259" key="5">
    <source>
        <dbReference type="SMART" id="SM00470"/>
    </source>
</evidence>
<dbReference type="OrthoDB" id="9802051at2"/>
<dbReference type="Pfam" id="PF17762">
    <property type="entry name" value="HTH_ParB"/>
    <property type="match status" value="1"/>
</dbReference>
<evidence type="ECO:0000313" key="6">
    <source>
        <dbReference type="EMBL" id="ABR50857.1"/>
    </source>
</evidence>
<dbReference type="eggNOG" id="COG1475">
    <property type="taxonomic scope" value="Bacteria"/>
</dbReference>
<dbReference type="HOGENOM" id="CLU_023853_0_0_9"/>